<dbReference type="PANTHER" id="PTHR11514">
    <property type="entry name" value="MYC"/>
    <property type="match status" value="1"/>
</dbReference>
<feature type="domain" description="Transcription factor MYC/MYB N-terminal" evidence="6">
    <location>
        <begin position="46"/>
        <end position="100"/>
    </location>
</feature>
<name>A0A392MWC8_9FABA</name>
<comment type="subcellular location">
    <subcellularLocation>
        <location evidence="4">Nucleus</location>
    </subcellularLocation>
</comment>
<evidence type="ECO:0000313" key="8">
    <source>
        <dbReference type="Proteomes" id="UP000265520"/>
    </source>
</evidence>
<evidence type="ECO:0000256" key="4">
    <source>
        <dbReference type="RuleBase" id="RU369104"/>
    </source>
</evidence>
<keyword evidence="8" id="KW-1185">Reference proteome</keyword>
<evidence type="ECO:0000256" key="5">
    <source>
        <dbReference type="SAM" id="MobiDB-lite"/>
    </source>
</evidence>
<evidence type="ECO:0000256" key="2">
    <source>
        <dbReference type="ARBA" id="ARBA00023163"/>
    </source>
</evidence>
<evidence type="ECO:0000256" key="1">
    <source>
        <dbReference type="ARBA" id="ARBA00023015"/>
    </source>
</evidence>
<reference evidence="7 8" key="1">
    <citation type="journal article" date="2018" name="Front. Plant Sci.">
        <title>Red Clover (Trifolium pratense) and Zigzag Clover (T. medium) - A Picture of Genomic Similarities and Differences.</title>
        <authorList>
            <person name="Dluhosova J."/>
            <person name="Istvanek J."/>
            <person name="Nedelnik J."/>
            <person name="Repkova J."/>
        </authorList>
    </citation>
    <scope>NUCLEOTIDE SEQUENCE [LARGE SCALE GENOMIC DNA]</scope>
    <source>
        <strain evidence="8">cv. 10/8</strain>
        <tissue evidence="7">Leaf</tissue>
    </source>
</reference>
<organism evidence="7 8">
    <name type="scientific">Trifolium medium</name>
    <dbReference type="NCBI Taxonomy" id="97028"/>
    <lineage>
        <taxon>Eukaryota</taxon>
        <taxon>Viridiplantae</taxon>
        <taxon>Streptophyta</taxon>
        <taxon>Embryophyta</taxon>
        <taxon>Tracheophyta</taxon>
        <taxon>Spermatophyta</taxon>
        <taxon>Magnoliopsida</taxon>
        <taxon>eudicotyledons</taxon>
        <taxon>Gunneridae</taxon>
        <taxon>Pentapetalae</taxon>
        <taxon>rosids</taxon>
        <taxon>fabids</taxon>
        <taxon>Fabales</taxon>
        <taxon>Fabaceae</taxon>
        <taxon>Papilionoideae</taxon>
        <taxon>50 kb inversion clade</taxon>
        <taxon>NPAAA clade</taxon>
        <taxon>Hologalegina</taxon>
        <taxon>IRL clade</taxon>
        <taxon>Trifolieae</taxon>
        <taxon>Trifolium</taxon>
    </lineage>
</organism>
<feature type="region of interest" description="Disordered" evidence="5">
    <location>
        <begin position="19"/>
        <end position="43"/>
    </location>
</feature>
<dbReference type="InterPro" id="IPR045084">
    <property type="entry name" value="AIB/MYC-like"/>
</dbReference>
<dbReference type="GO" id="GO:0003700">
    <property type="term" value="F:DNA-binding transcription factor activity"/>
    <property type="evidence" value="ECO:0007669"/>
    <property type="project" value="InterPro"/>
</dbReference>
<evidence type="ECO:0000256" key="3">
    <source>
        <dbReference type="ARBA" id="ARBA00023242"/>
    </source>
</evidence>
<accession>A0A392MWC8</accession>
<keyword evidence="3 4" id="KW-0539">Nucleus</keyword>
<dbReference type="Proteomes" id="UP000265520">
    <property type="component" value="Unassembled WGS sequence"/>
</dbReference>
<protein>
    <recommendedName>
        <fullName evidence="4">Transcription factor</fullName>
        <shortName evidence="4">bHLH transcription factor</shortName>
    </recommendedName>
    <alternativeName>
        <fullName evidence="4">Basic helix-loop-helix protein</fullName>
    </alternativeName>
</protein>
<dbReference type="Pfam" id="PF14215">
    <property type="entry name" value="bHLH-MYC_N"/>
    <property type="match status" value="1"/>
</dbReference>
<keyword evidence="2 4" id="KW-0804">Transcription</keyword>
<gene>
    <name evidence="7" type="ORF">A2U01_0011932</name>
</gene>
<proteinExistence type="predicted"/>
<dbReference type="PANTHER" id="PTHR11514:SF43">
    <property type="entry name" value="TRANSCRIPTION FACTOR MYC2"/>
    <property type="match status" value="1"/>
</dbReference>
<dbReference type="GO" id="GO:0005634">
    <property type="term" value="C:nucleus"/>
    <property type="evidence" value="ECO:0007669"/>
    <property type="project" value="UniProtKB-SubCell"/>
</dbReference>
<dbReference type="InterPro" id="IPR025610">
    <property type="entry name" value="MYC/MYB_N"/>
</dbReference>
<sequence length="141" mass="16077">MNLWSDDNSSVMEASKTSSDLSFLSPSQPTPSQPPQTTTGFNQDTLQQRLQAVMKGAEIWSYAIFWQPSYYYPGSSLLGWGDGFYNSKLKSKSKATSPAEQEHLDFLDKLILIQLRYGWSAVRIWPSRLARGRDKVRNMVY</sequence>
<keyword evidence="1 4" id="KW-0805">Transcription regulation</keyword>
<dbReference type="EMBL" id="LXQA010019485">
    <property type="protein sequence ID" value="MCH91008.1"/>
    <property type="molecule type" value="Genomic_DNA"/>
</dbReference>
<evidence type="ECO:0000259" key="6">
    <source>
        <dbReference type="Pfam" id="PF14215"/>
    </source>
</evidence>
<evidence type="ECO:0000313" key="7">
    <source>
        <dbReference type="EMBL" id="MCH91008.1"/>
    </source>
</evidence>
<comment type="caution">
    <text evidence="7">The sequence shown here is derived from an EMBL/GenBank/DDBJ whole genome shotgun (WGS) entry which is preliminary data.</text>
</comment>
<dbReference type="AlphaFoldDB" id="A0A392MWC8"/>
<dbReference type="GO" id="GO:0000976">
    <property type="term" value="F:transcription cis-regulatory region binding"/>
    <property type="evidence" value="ECO:0007669"/>
    <property type="project" value="TreeGrafter"/>
</dbReference>